<evidence type="ECO:0000256" key="6">
    <source>
        <dbReference type="ARBA" id="ARBA00023136"/>
    </source>
</evidence>
<dbReference type="GO" id="GO:0020037">
    <property type="term" value="F:heme binding"/>
    <property type="evidence" value="ECO:0007669"/>
    <property type="project" value="InterPro"/>
</dbReference>
<dbReference type="EMBL" id="JAJFAZ020000005">
    <property type="protein sequence ID" value="KAI5327221.1"/>
    <property type="molecule type" value="Genomic_DNA"/>
</dbReference>
<comment type="subcellular location">
    <subcellularLocation>
        <location evidence="2">Membrane</location>
        <topology evidence="2">Single-pass membrane protein</topology>
    </subcellularLocation>
</comment>
<keyword evidence="8" id="KW-1185">Reference proteome</keyword>
<gene>
    <name evidence="7" type="ORF">L3X38_026617</name>
</gene>
<keyword evidence="3" id="KW-0812">Transmembrane</keyword>
<dbReference type="GO" id="GO:0016020">
    <property type="term" value="C:membrane"/>
    <property type="evidence" value="ECO:0007669"/>
    <property type="project" value="UniProtKB-SubCell"/>
</dbReference>
<evidence type="ECO:0000256" key="4">
    <source>
        <dbReference type="ARBA" id="ARBA00022723"/>
    </source>
</evidence>
<dbReference type="GO" id="GO:0005506">
    <property type="term" value="F:iron ion binding"/>
    <property type="evidence" value="ECO:0007669"/>
    <property type="project" value="InterPro"/>
</dbReference>
<evidence type="ECO:0000256" key="2">
    <source>
        <dbReference type="ARBA" id="ARBA00004167"/>
    </source>
</evidence>
<evidence type="ECO:0000256" key="5">
    <source>
        <dbReference type="ARBA" id="ARBA00022989"/>
    </source>
</evidence>
<dbReference type="PANTHER" id="PTHR24298:SF835">
    <property type="entry name" value="P450, PUTATIVE-RELATED"/>
    <property type="match status" value="1"/>
</dbReference>
<dbReference type="SUPFAM" id="SSF48264">
    <property type="entry name" value="Cytochrome P450"/>
    <property type="match status" value="1"/>
</dbReference>
<dbReference type="Proteomes" id="UP001054821">
    <property type="component" value="Chromosome 5"/>
</dbReference>
<dbReference type="InterPro" id="IPR051103">
    <property type="entry name" value="Plant_metabolite_P450s"/>
</dbReference>
<keyword evidence="5" id="KW-1133">Transmembrane helix</keyword>
<evidence type="ECO:0000313" key="8">
    <source>
        <dbReference type="Proteomes" id="UP001054821"/>
    </source>
</evidence>
<comment type="caution">
    <text evidence="7">The sequence shown here is derived from an EMBL/GenBank/DDBJ whole genome shotgun (WGS) entry which is preliminary data.</text>
</comment>
<dbReference type="InterPro" id="IPR001128">
    <property type="entry name" value="Cyt_P450"/>
</dbReference>
<accession>A0AAD4VMA2</accession>
<dbReference type="AlphaFoldDB" id="A0AAD4VMA2"/>
<organism evidence="7 8">
    <name type="scientific">Prunus dulcis</name>
    <name type="common">Almond</name>
    <name type="synonym">Amygdalus dulcis</name>
    <dbReference type="NCBI Taxonomy" id="3755"/>
    <lineage>
        <taxon>Eukaryota</taxon>
        <taxon>Viridiplantae</taxon>
        <taxon>Streptophyta</taxon>
        <taxon>Embryophyta</taxon>
        <taxon>Tracheophyta</taxon>
        <taxon>Spermatophyta</taxon>
        <taxon>Magnoliopsida</taxon>
        <taxon>eudicotyledons</taxon>
        <taxon>Gunneridae</taxon>
        <taxon>Pentapetalae</taxon>
        <taxon>rosids</taxon>
        <taxon>fabids</taxon>
        <taxon>Rosales</taxon>
        <taxon>Rosaceae</taxon>
        <taxon>Amygdaloideae</taxon>
        <taxon>Amygdaleae</taxon>
        <taxon>Prunus</taxon>
    </lineage>
</organism>
<name>A0AAD4VMA2_PRUDU</name>
<evidence type="ECO:0000256" key="1">
    <source>
        <dbReference type="ARBA" id="ARBA00001971"/>
    </source>
</evidence>
<evidence type="ECO:0000313" key="7">
    <source>
        <dbReference type="EMBL" id="KAI5327221.1"/>
    </source>
</evidence>
<reference evidence="7 8" key="1">
    <citation type="journal article" date="2022" name="G3 (Bethesda)">
        <title>Whole-genome sequence and methylome profiling of the almond [Prunus dulcis (Mill.) D.A. Webb] cultivar 'Nonpareil'.</title>
        <authorList>
            <person name="D'Amico-Willman K.M."/>
            <person name="Ouma W.Z."/>
            <person name="Meulia T."/>
            <person name="Sideli G.M."/>
            <person name="Gradziel T.M."/>
            <person name="Fresnedo-Ramirez J."/>
        </authorList>
    </citation>
    <scope>NUCLEOTIDE SEQUENCE [LARGE SCALE GENOMIC DNA]</scope>
    <source>
        <strain evidence="7">Clone GOH B32 T37-40</strain>
    </source>
</reference>
<keyword evidence="6" id="KW-0472">Membrane</keyword>
<proteinExistence type="predicted"/>
<keyword evidence="4" id="KW-0479">Metal-binding</keyword>
<protein>
    <submittedName>
        <fullName evidence="7">Uncharacterized protein</fullName>
    </submittedName>
</protein>
<dbReference type="PANTHER" id="PTHR24298">
    <property type="entry name" value="FLAVONOID 3'-MONOOXYGENASE-RELATED"/>
    <property type="match status" value="1"/>
</dbReference>
<dbReference type="Pfam" id="PF00067">
    <property type="entry name" value="p450"/>
    <property type="match status" value="1"/>
</dbReference>
<dbReference type="InterPro" id="IPR036396">
    <property type="entry name" value="Cyt_P450_sf"/>
</dbReference>
<dbReference type="GO" id="GO:0016709">
    <property type="term" value="F:oxidoreductase activity, acting on paired donors, with incorporation or reduction of molecular oxygen, NAD(P)H as one donor, and incorporation of one atom of oxygen"/>
    <property type="evidence" value="ECO:0007669"/>
    <property type="project" value="TreeGrafter"/>
</dbReference>
<dbReference type="Gene3D" id="1.10.630.10">
    <property type="entry name" value="Cytochrome P450"/>
    <property type="match status" value="1"/>
</dbReference>
<sequence length="88" mass="9996">MPTISKIVFRKLWKDLLQIRRNQLPDGGGRKLTDDEKVSLCSEFLLGGTDTSITTLQWVMANLVKNQDIQKKLLDEINSVVKPKQDIA</sequence>
<comment type="cofactor">
    <cofactor evidence="1">
        <name>heme</name>
        <dbReference type="ChEBI" id="CHEBI:30413"/>
    </cofactor>
</comment>
<evidence type="ECO:0000256" key="3">
    <source>
        <dbReference type="ARBA" id="ARBA00022692"/>
    </source>
</evidence>